<gene>
    <name evidence="1" type="ORF">MAR_031078</name>
</gene>
<keyword evidence="2" id="KW-1185">Reference proteome</keyword>
<dbReference type="Proteomes" id="UP001164746">
    <property type="component" value="Chromosome 10"/>
</dbReference>
<accession>A0ABY7F533</accession>
<reference evidence="1" key="1">
    <citation type="submission" date="2022-11" db="EMBL/GenBank/DDBJ databases">
        <title>Centuries of genome instability and evolution in soft-shell clam transmissible cancer (bioRxiv).</title>
        <authorList>
            <person name="Hart S.F.M."/>
            <person name="Yonemitsu M.A."/>
            <person name="Giersch R.M."/>
            <person name="Beal B.F."/>
            <person name="Arriagada G."/>
            <person name="Davis B.W."/>
            <person name="Ostrander E.A."/>
            <person name="Goff S.P."/>
            <person name="Metzger M.J."/>
        </authorList>
    </citation>
    <scope>NUCLEOTIDE SEQUENCE</scope>
    <source>
        <strain evidence="1">MELC-2E11</strain>
        <tissue evidence="1">Siphon/mantle</tissue>
    </source>
</reference>
<sequence length="27" mass="3030">MPHAPSTFHQRMALEHHSHTAVSCMVS</sequence>
<evidence type="ECO:0000313" key="2">
    <source>
        <dbReference type="Proteomes" id="UP001164746"/>
    </source>
</evidence>
<protein>
    <submittedName>
        <fullName evidence="1">Uncharacterized protein</fullName>
    </submittedName>
</protein>
<organism evidence="1 2">
    <name type="scientific">Mya arenaria</name>
    <name type="common">Soft-shell clam</name>
    <dbReference type="NCBI Taxonomy" id="6604"/>
    <lineage>
        <taxon>Eukaryota</taxon>
        <taxon>Metazoa</taxon>
        <taxon>Spiralia</taxon>
        <taxon>Lophotrochozoa</taxon>
        <taxon>Mollusca</taxon>
        <taxon>Bivalvia</taxon>
        <taxon>Autobranchia</taxon>
        <taxon>Heteroconchia</taxon>
        <taxon>Euheterodonta</taxon>
        <taxon>Imparidentia</taxon>
        <taxon>Neoheterodontei</taxon>
        <taxon>Myida</taxon>
        <taxon>Myoidea</taxon>
        <taxon>Myidae</taxon>
        <taxon>Mya</taxon>
    </lineage>
</organism>
<proteinExistence type="predicted"/>
<dbReference type="EMBL" id="CP111021">
    <property type="protein sequence ID" value="WAR16484.1"/>
    <property type="molecule type" value="Genomic_DNA"/>
</dbReference>
<name>A0ABY7F533_MYAAR</name>
<evidence type="ECO:0000313" key="1">
    <source>
        <dbReference type="EMBL" id="WAR16484.1"/>
    </source>
</evidence>